<comment type="caution">
    <text evidence="2">The sequence shown here is derived from an EMBL/GenBank/DDBJ whole genome shotgun (WGS) entry which is preliminary data.</text>
</comment>
<accession>A0A5N1IMV0</accession>
<keyword evidence="1" id="KW-1133">Transmembrane helix</keyword>
<feature type="transmembrane region" description="Helical" evidence="1">
    <location>
        <begin position="177"/>
        <end position="206"/>
    </location>
</feature>
<organism evidence="2 3">
    <name type="scientific">Adhaeribacter soli</name>
    <dbReference type="NCBI Taxonomy" id="2607655"/>
    <lineage>
        <taxon>Bacteria</taxon>
        <taxon>Pseudomonadati</taxon>
        <taxon>Bacteroidota</taxon>
        <taxon>Cytophagia</taxon>
        <taxon>Cytophagales</taxon>
        <taxon>Hymenobacteraceae</taxon>
        <taxon>Adhaeribacter</taxon>
    </lineage>
</organism>
<dbReference type="InterPro" id="IPR021280">
    <property type="entry name" value="TMEM260-like"/>
</dbReference>
<name>A0A5N1IMV0_9BACT</name>
<dbReference type="EMBL" id="VTWT01000008">
    <property type="protein sequence ID" value="KAA9331177.1"/>
    <property type="molecule type" value="Genomic_DNA"/>
</dbReference>
<dbReference type="AlphaFoldDB" id="A0A5N1IMV0"/>
<feature type="transmembrane region" description="Helical" evidence="1">
    <location>
        <begin position="53"/>
        <end position="69"/>
    </location>
</feature>
<dbReference type="InterPro" id="IPR052724">
    <property type="entry name" value="GT117_domain-containing"/>
</dbReference>
<keyword evidence="1" id="KW-0472">Membrane</keyword>
<feature type="transmembrane region" description="Helical" evidence="1">
    <location>
        <begin position="288"/>
        <end position="309"/>
    </location>
</feature>
<evidence type="ECO:0000313" key="2">
    <source>
        <dbReference type="EMBL" id="KAA9331177.1"/>
    </source>
</evidence>
<feature type="transmembrane region" description="Helical" evidence="1">
    <location>
        <begin position="76"/>
        <end position="97"/>
    </location>
</feature>
<feature type="transmembrane region" description="Helical" evidence="1">
    <location>
        <begin position="530"/>
        <end position="554"/>
    </location>
</feature>
<reference evidence="2 3" key="1">
    <citation type="submission" date="2019-09" db="EMBL/GenBank/DDBJ databases">
        <title>Genome sequence of Adhaeribacter sp. M2.</title>
        <authorList>
            <person name="Srinivasan S."/>
        </authorList>
    </citation>
    <scope>NUCLEOTIDE SEQUENCE [LARGE SCALE GENOMIC DNA]</scope>
    <source>
        <strain evidence="2 3">M2</strain>
    </source>
</reference>
<evidence type="ECO:0000256" key="1">
    <source>
        <dbReference type="SAM" id="Phobius"/>
    </source>
</evidence>
<sequence length="987" mass="112836">MRTYNLINNLVGWAVFLIATLVYVITLEPTASFWDCGEFIACSYKLLVPHPPGAPFFLLVGRIFSMFAADPTKVAVMVNLLSGLSSSFTVLFLFWTITMLGRKMFVSSPDQTPTSAQTWLLMGAGAVGALAFTFTDSFWFSAVEAEVYAMSSFFTAIVFWAMLKWEARSEEAMADKWLILIAYLTGLSIGVHLLNLLAIPAIAFIYYYRKKRATPTGAIVTFIVSAVIIVLILWGIIPGLPSLAGKFEVFFINNMGLPFGSGIMIFLALFLVALFFAFRYSYRKNLRWLNTSLLCFVFILIGYSSYMMIPIRSAYNPTIDENDPENIVSFVSYLKREQYGDRPLFYGPQFNAQPIDEEQTEPRYIKGKDKYEIVDYKTEPIYDPKDMALLPRIYSGQPGHIQEYKKWVNIQDGVKPTMGQNLSFLFRYQFGHMYWRYFLWNFVGRDGDIQQSGVLWPGESSDNLPERISESKARNNFYALPLILGLVGLFYQARRRGYDAFIVGLLFIFTGIAIALYLNQPPIEPRERDYTFAGSFYAFSIWIGLGVIGIAAFLRKALKSDMLSASAATLVSLSVPAILAAQGWDDHDRSGRYQSVDSARNLLSSCAPNAILFTNGDNDTFPLWYVQEVEGFRTDVRVAVLSYLNTDWYIDQMKRQSYKSDPLPISLENVNYRQGTNDYLPLVEKEVVKNGMDLKQFVNLVKQNYQGLQVTSQSGRTFTSFPTKNFFLSVDRNAVIQNNAVPQERQANIENQMTWNVGKSGLEKKHLVILDILATNNWKRPVYFSTTVNSSDFMNLDPYLQLEGLAYRIVPVKNKRQGEQGYVVKDLMYENMMKKFAWRNMDDPSIFYDENYLRFPSNARNMYGRLAMEYLEAGDKAKAKEVVDYCFKVLPDKAIPYDYFTPPLLIPMVETGDRDRAIQIMDVMAKRADKALNYYFSQGNRYEQEIQTNLFTLQQLVITAQQLGMQDKAMELEQIFRKYYASMQGMG</sequence>
<gene>
    <name evidence="2" type="ORF">F0P94_14895</name>
</gene>
<dbReference type="PANTHER" id="PTHR16214:SF3">
    <property type="entry name" value="TRANSMEMBRANE PROTEIN 260"/>
    <property type="match status" value="1"/>
</dbReference>
<keyword evidence="1" id="KW-0812">Transmembrane</keyword>
<keyword evidence="3" id="KW-1185">Reference proteome</keyword>
<feature type="transmembrane region" description="Helical" evidence="1">
    <location>
        <begin position="218"/>
        <end position="237"/>
    </location>
</feature>
<dbReference type="Pfam" id="PF11028">
    <property type="entry name" value="TMEM260-like"/>
    <property type="match status" value="1"/>
</dbReference>
<dbReference type="RefSeq" id="WP_150904700.1">
    <property type="nucleotide sequence ID" value="NZ_VTWT01000008.1"/>
</dbReference>
<feature type="transmembrane region" description="Helical" evidence="1">
    <location>
        <begin position="7"/>
        <end position="25"/>
    </location>
</feature>
<feature type="transmembrane region" description="Helical" evidence="1">
    <location>
        <begin position="257"/>
        <end position="276"/>
    </location>
</feature>
<dbReference type="PANTHER" id="PTHR16214">
    <property type="entry name" value="TRANSMEMBRANE PROTEIN 260"/>
    <property type="match status" value="1"/>
</dbReference>
<feature type="transmembrane region" description="Helical" evidence="1">
    <location>
        <begin position="117"/>
        <end position="135"/>
    </location>
</feature>
<protein>
    <submittedName>
        <fullName evidence="2">DUF2723 domain-containing protein</fullName>
    </submittedName>
</protein>
<dbReference type="Proteomes" id="UP000326570">
    <property type="component" value="Unassembled WGS sequence"/>
</dbReference>
<feature type="transmembrane region" description="Helical" evidence="1">
    <location>
        <begin position="500"/>
        <end position="518"/>
    </location>
</feature>
<feature type="transmembrane region" description="Helical" evidence="1">
    <location>
        <begin position="147"/>
        <end position="165"/>
    </location>
</feature>
<evidence type="ECO:0000313" key="3">
    <source>
        <dbReference type="Proteomes" id="UP000326570"/>
    </source>
</evidence>
<proteinExistence type="predicted"/>